<dbReference type="GO" id="GO:0005615">
    <property type="term" value="C:extracellular space"/>
    <property type="evidence" value="ECO:0007669"/>
    <property type="project" value="InterPro"/>
</dbReference>
<dbReference type="InterPro" id="IPR023796">
    <property type="entry name" value="Serpin_dom"/>
</dbReference>
<dbReference type="Proteomes" id="UP000054047">
    <property type="component" value="Unassembled WGS sequence"/>
</dbReference>
<dbReference type="SMART" id="SM00093">
    <property type="entry name" value="SERPIN"/>
    <property type="match status" value="1"/>
</dbReference>
<comment type="similarity">
    <text evidence="1 2">Belongs to the serpin family.</text>
</comment>
<evidence type="ECO:0000313" key="5">
    <source>
        <dbReference type="Proteomes" id="UP000054047"/>
    </source>
</evidence>
<evidence type="ECO:0000256" key="1">
    <source>
        <dbReference type="ARBA" id="ARBA00009500"/>
    </source>
</evidence>
<dbReference type="OrthoDB" id="9518664at2759"/>
<dbReference type="SUPFAM" id="SSF56574">
    <property type="entry name" value="Serpins"/>
    <property type="match status" value="1"/>
</dbReference>
<dbReference type="InterPro" id="IPR000215">
    <property type="entry name" value="Serpin_fam"/>
</dbReference>
<gene>
    <name evidence="4" type="ORF">ANCDUO_17731</name>
</gene>
<organism evidence="4 5">
    <name type="scientific">Ancylostoma duodenale</name>
    <dbReference type="NCBI Taxonomy" id="51022"/>
    <lineage>
        <taxon>Eukaryota</taxon>
        <taxon>Metazoa</taxon>
        <taxon>Ecdysozoa</taxon>
        <taxon>Nematoda</taxon>
        <taxon>Chromadorea</taxon>
        <taxon>Rhabditida</taxon>
        <taxon>Rhabditina</taxon>
        <taxon>Rhabditomorpha</taxon>
        <taxon>Strongyloidea</taxon>
        <taxon>Ancylostomatidae</taxon>
        <taxon>Ancylostomatinae</taxon>
        <taxon>Ancylostoma</taxon>
    </lineage>
</organism>
<keyword evidence="5" id="KW-1185">Reference proteome</keyword>
<dbReference type="PANTHER" id="PTHR11461:SF211">
    <property type="entry name" value="GH10112P-RELATED"/>
    <property type="match status" value="1"/>
</dbReference>
<dbReference type="InterPro" id="IPR036186">
    <property type="entry name" value="Serpin_sf"/>
</dbReference>
<evidence type="ECO:0000256" key="2">
    <source>
        <dbReference type="RuleBase" id="RU000411"/>
    </source>
</evidence>
<dbReference type="EMBL" id="KN744356">
    <property type="protein sequence ID" value="KIH52169.1"/>
    <property type="molecule type" value="Genomic_DNA"/>
</dbReference>
<evidence type="ECO:0000313" key="4">
    <source>
        <dbReference type="EMBL" id="KIH52169.1"/>
    </source>
</evidence>
<evidence type="ECO:0000259" key="3">
    <source>
        <dbReference type="SMART" id="SM00093"/>
    </source>
</evidence>
<proteinExistence type="inferred from homology"/>
<accession>A0A0C2FZQ6</accession>
<feature type="non-terminal residue" evidence="4">
    <location>
        <position position="1"/>
    </location>
</feature>
<dbReference type="GO" id="GO:0004867">
    <property type="term" value="F:serine-type endopeptidase inhibitor activity"/>
    <property type="evidence" value="ECO:0007669"/>
    <property type="project" value="InterPro"/>
</dbReference>
<dbReference type="AlphaFoldDB" id="A0A0C2FZQ6"/>
<dbReference type="Gene3D" id="2.30.39.10">
    <property type="entry name" value="Alpha-1-antitrypsin, domain 1"/>
    <property type="match status" value="1"/>
</dbReference>
<dbReference type="Gene3D" id="3.30.497.10">
    <property type="entry name" value="Antithrombin, subunit I, domain 2"/>
    <property type="match status" value="1"/>
</dbReference>
<dbReference type="InterPro" id="IPR042178">
    <property type="entry name" value="Serpin_sf_1"/>
</dbReference>
<feature type="domain" description="Serpin" evidence="3">
    <location>
        <begin position="1"/>
        <end position="275"/>
    </location>
</feature>
<sequence length="276" mass="31440">SRLLPHVQGSSILTSPDIVFQSGILTFSIYSKRFSIEKQYADTIIEKYSAKVEALDFDQRKETAEVLQLALLRIMFSFCLQIIDAFVMETTEGKIKNFIKEDTVSGAISLIVNAIYFKAKWEHEFSKEKITNSTFYSAANKEKEIEFLNEDNTLRNYTEDKDMEVLSLPYKDTSYAFNVFLPKRRFALDILRRKLTGATIQNLLSNLQPALLTTSFPKMKIETNFELKEALIAMGVTKMFSDSANLTGIAKYLPLTVSDAAHKAIIEVGLILFHFH</sequence>
<dbReference type="Pfam" id="PF00079">
    <property type="entry name" value="Serpin"/>
    <property type="match status" value="1"/>
</dbReference>
<dbReference type="PANTHER" id="PTHR11461">
    <property type="entry name" value="SERINE PROTEASE INHIBITOR, SERPIN"/>
    <property type="match status" value="1"/>
</dbReference>
<reference evidence="4 5" key="1">
    <citation type="submission" date="2013-12" db="EMBL/GenBank/DDBJ databases">
        <title>Draft genome of the parsitic nematode Ancylostoma duodenale.</title>
        <authorList>
            <person name="Mitreva M."/>
        </authorList>
    </citation>
    <scope>NUCLEOTIDE SEQUENCE [LARGE SCALE GENOMIC DNA]</scope>
    <source>
        <strain evidence="4 5">Zhejiang</strain>
    </source>
</reference>
<dbReference type="InterPro" id="IPR042185">
    <property type="entry name" value="Serpin_sf_2"/>
</dbReference>
<protein>
    <submittedName>
        <fullName evidence="4">Serine proteinase inhibitor</fullName>
    </submittedName>
</protein>
<name>A0A0C2FZQ6_9BILA</name>